<feature type="domain" description="F-box" evidence="2">
    <location>
        <begin position="46"/>
        <end position="78"/>
    </location>
</feature>
<dbReference type="InterPro" id="IPR001810">
    <property type="entry name" value="F-box_dom"/>
</dbReference>
<evidence type="ECO:0000259" key="2">
    <source>
        <dbReference type="Pfam" id="PF00646"/>
    </source>
</evidence>
<dbReference type="EMBL" id="QWIN01000991">
    <property type="protein sequence ID" value="RMY44958.1"/>
    <property type="molecule type" value="Genomic_DNA"/>
</dbReference>
<evidence type="ECO:0000256" key="1">
    <source>
        <dbReference type="SAM" id="MobiDB-lite"/>
    </source>
</evidence>
<dbReference type="Pfam" id="PF00646">
    <property type="entry name" value="F-box"/>
    <property type="match status" value="1"/>
</dbReference>
<dbReference type="Proteomes" id="UP000270230">
    <property type="component" value="Unassembled WGS sequence"/>
</dbReference>
<accession>A0A3M7BYR1</accession>
<dbReference type="OrthoDB" id="3800738at2759"/>
<name>A0A3M7BYR1_HORWE</name>
<comment type="caution">
    <text evidence="3">The sequence shown here is derived from an EMBL/GenBank/DDBJ whole genome shotgun (WGS) entry which is preliminary data.</text>
</comment>
<dbReference type="AlphaFoldDB" id="A0A3M7BYR1"/>
<sequence>MAPKKRKADVDHASRKKKAAEENTTRRITHGMTTDAARRAVFDTAELLENIVMQLPPRKIFVIQRVCKQFRDIVASSIKLQQRLFLRSDGTEAQEWRVAAKDDAEFPNSDWLTTFRYVKSTYIARTDENLGVAFKPVRLGHALKRPDLTSEPKASRAFYSTTQLVEFHREIDYFGESSLAKTYLTHPPVQQAMLHLTLSFKSDSRIYYSGRLEVSKSDGLKIADVLHAIRCSNFLHIRRHWTATQGTKYFANVSLHDATGDESLFDKNKVCLEHAAMELPGCIMPTEQEWAAMAK</sequence>
<feature type="compositionally biased region" description="Basic and acidic residues" evidence="1">
    <location>
        <begin position="8"/>
        <end position="25"/>
    </location>
</feature>
<gene>
    <name evidence="3" type="ORF">D0865_10225</name>
</gene>
<protein>
    <recommendedName>
        <fullName evidence="2">F-box domain-containing protein</fullName>
    </recommendedName>
</protein>
<proteinExistence type="predicted"/>
<evidence type="ECO:0000313" key="3">
    <source>
        <dbReference type="EMBL" id="RMY44958.1"/>
    </source>
</evidence>
<dbReference type="SUPFAM" id="SSF81383">
    <property type="entry name" value="F-box domain"/>
    <property type="match status" value="1"/>
</dbReference>
<evidence type="ECO:0000313" key="4">
    <source>
        <dbReference type="Proteomes" id="UP000270230"/>
    </source>
</evidence>
<dbReference type="VEuPathDB" id="FungiDB:BTJ68_09835"/>
<dbReference type="InterPro" id="IPR036047">
    <property type="entry name" value="F-box-like_dom_sf"/>
</dbReference>
<feature type="region of interest" description="Disordered" evidence="1">
    <location>
        <begin position="1"/>
        <end position="29"/>
    </location>
</feature>
<organism evidence="3 4">
    <name type="scientific">Hortaea werneckii</name>
    <name type="common">Black yeast</name>
    <name type="synonym">Cladosporium werneckii</name>
    <dbReference type="NCBI Taxonomy" id="91943"/>
    <lineage>
        <taxon>Eukaryota</taxon>
        <taxon>Fungi</taxon>
        <taxon>Dikarya</taxon>
        <taxon>Ascomycota</taxon>
        <taxon>Pezizomycotina</taxon>
        <taxon>Dothideomycetes</taxon>
        <taxon>Dothideomycetidae</taxon>
        <taxon>Mycosphaerellales</taxon>
        <taxon>Teratosphaeriaceae</taxon>
        <taxon>Hortaea</taxon>
    </lineage>
</organism>
<reference evidence="3 4" key="1">
    <citation type="journal article" date="2018" name="BMC Genomics">
        <title>Genomic evidence for intraspecific hybridization in a clonal and extremely halotolerant yeast.</title>
        <authorList>
            <person name="Gostincar C."/>
            <person name="Stajich J.E."/>
            <person name="Zupancic J."/>
            <person name="Zalar P."/>
            <person name="Gunde-Cimerman N."/>
        </authorList>
    </citation>
    <scope>NUCLEOTIDE SEQUENCE [LARGE SCALE GENOMIC DNA]</scope>
    <source>
        <strain evidence="3 4">EXF-151</strain>
    </source>
</reference>